<dbReference type="OrthoDB" id="16284at2759"/>
<proteinExistence type="inferred from homology"/>
<accession>A0A2T9Z4F7</accession>
<comment type="caution">
    <text evidence="10">The sequence shown here is derived from an EMBL/GenBank/DDBJ whole genome shotgun (WGS) entry which is preliminary data.</text>
</comment>
<gene>
    <name evidence="10" type="ORF">BB559_000668</name>
</gene>
<comment type="similarity">
    <text evidence="3">Belongs to the methylenetetrahydrofolate reductase family.</text>
</comment>
<dbReference type="FunFam" id="3.20.20.220:FF:000002">
    <property type="entry name" value="Methylenetetrahydrofolate reductase"/>
    <property type="match status" value="1"/>
</dbReference>
<dbReference type="SUPFAM" id="SSF51730">
    <property type="entry name" value="FAD-linked oxidoreductase"/>
    <property type="match status" value="1"/>
</dbReference>
<dbReference type="NCBIfam" id="TIGR00677">
    <property type="entry name" value="fadh2_euk"/>
    <property type="match status" value="1"/>
</dbReference>
<dbReference type="GO" id="GO:0004489">
    <property type="term" value="F:methylenetetrahydrofolate reductase [NAD(P)H] activity"/>
    <property type="evidence" value="ECO:0007669"/>
    <property type="project" value="InterPro"/>
</dbReference>
<dbReference type="GO" id="GO:0009086">
    <property type="term" value="P:methionine biosynthetic process"/>
    <property type="evidence" value="ECO:0007669"/>
    <property type="project" value="TreeGrafter"/>
</dbReference>
<dbReference type="EMBL" id="MBFT01000033">
    <property type="protein sequence ID" value="PVU99495.1"/>
    <property type="molecule type" value="Genomic_DNA"/>
</dbReference>
<keyword evidence="4" id="KW-0285">Flavoprotein</keyword>
<dbReference type="InterPro" id="IPR003171">
    <property type="entry name" value="Mehydrof_redctse-like"/>
</dbReference>
<dbReference type="Gene3D" id="3.20.20.220">
    <property type="match status" value="1"/>
</dbReference>
<feature type="domain" description="MTHFR SAM-binding regulatory" evidence="9">
    <location>
        <begin position="336"/>
        <end position="616"/>
    </location>
</feature>
<evidence type="ECO:0000259" key="9">
    <source>
        <dbReference type="Pfam" id="PF21895"/>
    </source>
</evidence>
<dbReference type="GO" id="GO:0005829">
    <property type="term" value="C:cytosol"/>
    <property type="evidence" value="ECO:0007669"/>
    <property type="project" value="TreeGrafter"/>
</dbReference>
<evidence type="ECO:0000256" key="5">
    <source>
        <dbReference type="ARBA" id="ARBA00022827"/>
    </source>
</evidence>
<protein>
    <recommendedName>
        <fullName evidence="9">MTHFR SAM-binding regulatory domain-containing protein</fullName>
    </recommendedName>
</protein>
<keyword evidence="7" id="KW-0560">Oxidoreductase</keyword>
<evidence type="ECO:0000256" key="1">
    <source>
        <dbReference type="ARBA" id="ARBA00001974"/>
    </source>
</evidence>
<dbReference type="Pfam" id="PF02219">
    <property type="entry name" value="MTHFR"/>
    <property type="match status" value="1"/>
</dbReference>
<dbReference type="InterPro" id="IPR053806">
    <property type="entry name" value="MTHFR_C"/>
</dbReference>
<dbReference type="GO" id="GO:0071949">
    <property type="term" value="F:FAD binding"/>
    <property type="evidence" value="ECO:0007669"/>
    <property type="project" value="TreeGrafter"/>
</dbReference>
<dbReference type="Pfam" id="PF21895">
    <property type="entry name" value="MTHFR_C"/>
    <property type="match status" value="1"/>
</dbReference>
<evidence type="ECO:0000313" key="11">
    <source>
        <dbReference type="Proteomes" id="UP000245699"/>
    </source>
</evidence>
<dbReference type="CDD" id="cd00537">
    <property type="entry name" value="MTHFR"/>
    <property type="match status" value="1"/>
</dbReference>
<evidence type="ECO:0000313" key="10">
    <source>
        <dbReference type="EMBL" id="PVU99495.1"/>
    </source>
</evidence>
<dbReference type="InterPro" id="IPR029041">
    <property type="entry name" value="FAD-linked_oxidoreductase-like"/>
</dbReference>
<evidence type="ECO:0000256" key="2">
    <source>
        <dbReference type="ARBA" id="ARBA00004777"/>
    </source>
</evidence>
<keyword evidence="5" id="KW-0274">FAD</keyword>
<dbReference type="UniPathway" id="UPA00193"/>
<evidence type="ECO:0000256" key="7">
    <source>
        <dbReference type="ARBA" id="ARBA00023002"/>
    </source>
</evidence>
<name>A0A2T9Z4F7_9FUNG</name>
<evidence type="ECO:0000256" key="6">
    <source>
        <dbReference type="ARBA" id="ARBA00022857"/>
    </source>
</evidence>
<dbReference type="PANTHER" id="PTHR45754">
    <property type="entry name" value="METHYLENETETRAHYDROFOLATE REDUCTASE"/>
    <property type="match status" value="1"/>
</dbReference>
<keyword evidence="6" id="KW-0521">NADP</keyword>
<sequence length="626" mass="71988">MKIIDKINKAEQEGRPYWSFEYFPPKTPQGVLNLYERIERMGKLNPIFIDITWRWGGKSKNLTQELCINSQTVYGLDANMHMTCTGTNINQVNEALKTSKRNNLQNILALRGDLISNIDTKLISKDISELTTSDYNEIMMKTNEFQISSQLVKYIRDEFGDYFCISVAGYPEGCTCPNDTDKDILVLKEKADAGADFVISQLFYDVGKYMQWIDKCKKSGINIPIIPGIMPIQNYNGFTKMSDLCNISIPDEIWTSLASCKEDDLAVKDFGIKYAIKMIKQLSSYGIKGFHFYTLNLERSTKLVLEGLQFVSVVAQPDISKELNLTKIQMFNRQEKQLPWPSTQNGKRSGENVRPIFWHNNASTYIERTNSWDEFPNGRWGNSNSPAFGEIIYGKYWRYSNTKSIELWGLPTTISDIQELFVKYCEGELTDLPWSDSPLQLESNEIKDQLTKLNRLGYLTINSQPSCNGVSSTNLVHGWGPKNGFVYKKAYIEFFIHPEKLQKLIKKLDEYNIENQESPTITYLAVSKHSDNLLTNFGKLQPNAVTWGVFPGCEIIQPTIVDPNAFIAWKEEAFEYWNLWSKVYSGTYPASHNLIQNIMNDWYLMNMVDNDYTRSSNFMYDLMSSL</sequence>
<comment type="pathway">
    <text evidence="2 8">One-carbon metabolism; tetrahydrofolate interconversion.</text>
</comment>
<comment type="cofactor">
    <cofactor evidence="1">
        <name>FAD</name>
        <dbReference type="ChEBI" id="CHEBI:57692"/>
    </cofactor>
</comment>
<evidence type="ECO:0000256" key="3">
    <source>
        <dbReference type="ARBA" id="ARBA00006743"/>
    </source>
</evidence>
<dbReference type="GO" id="GO:0035999">
    <property type="term" value="P:tetrahydrofolate interconversion"/>
    <property type="evidence" value="ECO:0007669"/>
    <property type="project" value="UniProtKB-UniPathway"/>
</dbReference>
<dbReference type="STRING" id="61424.A0A2T9Z4F7"/>
<dbReference type="InterPro" id="IPR004621">
    <property type="entry name" value="Fadh2_euk"/>
</dbReference>
<evidence type="ECO:0000256" key="8">
    <source>
        <dbReference type="RuleBase" id="RU004254"/>
    </source>
</evidence>
<keyword evidence="11" id="KW-1185">Reference proteome</keyword>
<reference evidence="10 11" key="1">
    <citation type="journal article" date="2018" name="MBio">
        <title>Comparative Genomics Reveals the Core Gene Toolbox for the Fungus-Insect Symbiosis.</title>
        <authorList>
            <person name="Wang Y."/>
            <person name="Stata M."/>
            <person name="Wang W."/>
            <person name="Stajich J.E."/>
            <person name="White M.M."/>
            <person name="Moncalvo J.M."/>
        </authorList>
    </citation>
    <scope>NUCLEOTIDE SEQUENCE [LARGE SCALE GENOMIC DNA]</scope>
    <source>
        <strain evidence="10 11">AUS-77-4</strain>
    </source>
</reference>
<dbReference type="AlphaFoldDB" id="A0A2T9Z4F7"/>
<dbReference type="PANTHER" id="PTHR45754:SF3">
    <property type="entry name" value="METHYLENETETRAHYDROFOLATE REDUCTASE (NADPH)"/>
    <property type="match status" value="1"/>
</dbReference>
<organism evidence="10 11">
    <name type="scientific">Furculomyces boomerangus</name>
    <dbReference type="NCBI Taxonomy" id="61424"/>
    <lineage>
        <taxon>Eukaryota</taxon>
        <taxon>Fungi</taxon>
        <taxon>Fungi incertae sedis</taxon>
        <taxon>Zoopagomycota</taxon>
        <taxon>Kickxellomycotina</taxon>
        <taxon>Harpellomycetes</taxon>
        <taxon>Harpellales</taxon>
        <taxon>Harpellaceae</taxon>
        <taxon>Furculomyces</taxon>
    </lineage>
</organism>
<dbReference type="Proteomes" id="UP000245699">
    <property type="component" value="Unassembled WGS sequence"/>
</dbReference>
<evidence type="ECO:0000256" key="4">
    <source>
        <dbReference type="ARBA" id="ARBA00022630"/>
    </source>
</evidence>